<evidence type="ECO:0000259" key="4">
    <source>
        <dbReference type="PROSITE" id="PS50042"/>
    </source>
</evidence>
<dbReference type="InterPro" id="IPR018490">
    <property type="entry name" value="cNMP-bd_dom_sf"/>
</dbReference>
<dbReference type="PROSITE" id="PS50042">
    <property type="entry name" value="CNMP_BINDING_3"/>
    <property type="match status" value="1"/>
</dbReference>
<keyword evidence="2" id="KW-0238">DNA-binding</keyword>
<evidence type="ECO:0000256" key="1">
    <source>
        <dbReference type="ARBA" id="ARBA00023015"/>
    </source>
</evidence>
<dbReference type="EMBL" id="CYRX01000024">
    <property type="protein sequence ID" value="CUH60055.1"/>
    <property type="molecule type" value="Genomic_DNA"/>
</dbReference>
<name>A0A0P1EY94_9RHOB</name>
<dbReference type="InterPro" id="IPR012318">
    <property type="entry name" value="HTH_CRP"/>
</dbReference>
<dbReference type="Pfam" id="PF00027">
    <property type="entry name" value="cNMP_binding"/>
    <property type="match status" value="1"/>
</dbReference>
<evidence type="ECO:0000313" key="6">
    <source>
        <dbReference type="EMBL" id="CUH60055.1"/>
    </source>
</evidence>
<dbReference type="AlphaFoldDB" id="A0A0P1EY94"/>
<accession>A0A0P1EY94</accession>
<dbReference type="Pfam" id="PF13545">
    <property type="entry name" value="HTH_Crp_2"/>
    <property type="match status" value="1"/>
</dbReference>
<evidence type="ECO:0000256" key="3">
    <source>
        <dbReference type="ARBA" id="ARBA00023163"/>
    </source>
</evidence>
<dbReference type="GO" id="GO:0003677">
    <property type="term" value="F:DNA binding"/>
    <property type="evidence" value="ECO:0007669"/>
    <property type="project" value="UniProtKB-KW"/>
</dbReference>
<evidence type="ECO:0000259" key="5">
    <source>
        <dbReference type="PROSITE" id="PS51063"/>
    </source>
</evidence>
<dbReference type="PROSITE" id="PS51063">
    <property type="entry name" value="HTH_CRP_2"/>
    <property type="match status" value="1"/>
</dbReference>
<sequence>MRAVAESWIDRFPGLMSLPAELQADLVGGSEVISLPRGTTIFRPGEAADRLLLLLEGTICVTQKSETGRDVTLYRVSEGDSCILTTACVLAFEEYSAEGIAETDMRAVAIPRATFDDMLVRSPIFREFVFKAYSKRITDLFALVDDIVFQRMDVRLAARLLELADDRGIVRATHQALGTELGTAREVISRTLAEFQRRGWVEQSRGEVRLVAMADLQRMVRKAHAQ</sequence>
<feature type="domain" description="Cyclic nucleotide-binding" evidence="4">
    <location>
        <begin position="14"/>
        <end position="136"/>
    </location>
</feature>
<keyword evidence="3" id="KW-0804">Transcription</keyword>
<reference evidence="6 7" key="1">
    <citation type="submission" date="2015-09" db="EMBL/GenBank/DDBJ databases">
        <authorList>
            <consortium name="Swine Surveillance"/>
        </authorList>
    </citation>
    <scope>NUCLEOTIDE SEQUENCE [LARGE SCALE GENOMIC DNA]</scope>
    <source>
        <strain evidence="6 7">CECT 5294</strain>
    </source>
</reference>
<dbReference type="SMART" id="SM00100">
    <property type="entry name" value="cNMP"/>
    <property type="match status" value="1"/>
</dbReference>
<dbReference type="GO" id="GO:0003700">
    <property type="term" value="F:DNA-binding transcription factor activity"/>
    <property type="evidence" value="ECO:0007669"/>
    <property type="project" value="TreeGrafter"/>
</dbReference>
<gene>
    <name evidence="6" type="primary">crp</name>
    <name evidence="6" type="ORF">THS5294_01344</name>
</gene>
<protein>
    <submittedName>
        <fullName evidence="6">cAMP regulatory protein</fullName>
    </submittedName>
</protein>
<dbReference type="InterPro" id="IPR000595">
    <property type="entry name" value="cNMP-bd_dom"/>
</dbReference>
<dbReference type="eggNOG" id="COG0664">
    <property type="taxonomic scope" value="Bacteria"/>
</dbReference>
<dbReference type="InterPro" id="IPR036390">
    <property type="entry name" value="WH_DNA-bd_sf"/>
</dbReference>
<evidence type="ECO:0000256" key="2">
    <source>
        <dbReference type="ARBA" id="ARBA00023125"/>
    </source>
</evidence>
<dbReference type="STRING" id="266809.PM03_14695"/>
<dbReference type="GO" id="GO:0005829">
    <property type="term" value="C:cytosol"/>
    <property type="evidence" value="ECO:0007669"/>
    <property type="project" value="TreeGrafter"/>
</dbReference>
<dbReference type="PANTHER" id="PTHR24567">
    <property type="entry name" value="CRP FAMILY TRANSCRIPTIONAL REGULATORY PROTEIN"/>
    <property type="match status" value="1"/>
</dbReference>
<dbReference type="SUPFAM" id="SSF51206">
    <property type="entry name" value="cAMP-binding domain-like"/>
    <property type="match status" value="1"/>
</dbReference>
<dbReference type="SMART" id="SM00419">
    <property type="entry name" value="HTH_CRP"/>
    <property type="match status" value="1"/>
</dbReference>
<dbReference type="InterPro" id="IPR014710">
    <property type="entry name" value="RmlC-like_jellyroll"/>
</dbReference>
<organism evidence="6 7">
    <name type="scientific">Thalassobacter stenotrophicus</name>
    <dbReference type="NCBI Taxonomy" id="266809"/>
    <lineage>
        <taxon>Bacteria</taxon>
        <taxon>Pseudomonadati</taxon>
        <taxon>Pseudomonadota</taxon>
        <taxon>Alphaproteobacteria</taxon>
        <taxon>Rhodobacterales</taxon>
        <taxon>Roseobacteraceae</taxon>
        <taxon>Thalassobacter</taxon>
    </lineage>
</organism>
<dbReference type="CDD" id="cd00038">
    <property type="entry name" value="CAP_ED"/>
    <property type="match status" value="1"/>
</dbReference>
<dbReference type="InterPro" id="IPR050397">
    <property type="entry name" value="Env_Response_Regulators"/>
</dbReference>
<keyword evidence="1" id="KW-0805">Transcription regulation</keyword>
<evidence type="ECO:0000313" key="7">
    <source>
        <dbReference type="Proteomes" id="UP000051298"/>
    </source>
</evidence>
<dbReference type="InterPro" id="IPR036388">
    <property type="entry name" value="WH-like_DNA-bd_sf"/>
</dbReference>
<dbReference type="Gene3D" id="2.60.120.10">
    <property type="entry name" value="Jelly Rolls"/>
    <property type="match status" value="1"/>
</dbReference>
<dbReference type="Proteomes" id="UP000051298">
    <property type="component" value="Unassembled WGS sequence"/>
</dbReference>
<feature type="domain" description="HTH crp-type" evidence="5">
    <location>
        <begin position="150"/>
        <end position="214"/>
    </location>
</feature>
<dbReference type="RefSeq" id="WP_058123122.1">
    <property type="nucleotide sequence ID" value="NZ_CYRX01000024.1"/>
</dbReference>
<dbReference type="SUPFAM" id="SSF46785">
    <property type="entry name" value="Winged helix' DNA-binding domain"/>
    <property type="match status" value="1"/>
</dbReference>
<proteinExistence type="predicted"/>
<dbReference type="PANTHER" id="PTHR24567:SF74">
    <property type="entry name" value="HTH-TYPE TRANSCRIPTIONAL REGULATOR ARCR"/>
    <property type="match status" value="1"/>
</dbReference>
<dbReference type="Gene3D" id="1.10.10.10">
    <property type="entry name" value="Winged helix-like DNA-binding domain superfamily/Winged helix DNA-binding domain"/>
    <property type="match status" value="1"/>
</dbReference>